<dbReference type="Proteomes" id="UP000799757">
    <property type="component" value="Unassembled WGS sequence"/>
</dbReference>
<feature type="repeat" description="WD" evidence="7">
    <location>
        <begin position="220"/>
        <end position="263"/>
    </location>
</feature>
<dbReference type="InterPro" id="IPR015943">
    <property type="entry name" value="WD40/YVTN_repeat-like_dom_sf"/>
</dbReference>
<evidence type="ECO:0000256" key="3">
    <source>
        <dbReference type="ARBA" id="ARBA00022574"/>
    </source>
</evidence>
<dbReference type="InterPro" id="IPR019775">
    <property type="entry name" value="WD40_repeat_CS"/>
</dbReference>
<dbReference type="SMART" id="SM00320">
    <property type="entry name" value="WD40"/>
    <property type="match status" value="7"/>
</dbReference>
<dbReference type="Gene3D" id="2.130.10.10">
    <property type="entry name" value="YVTN repeat-like/Quinoprotein amine dehydrogenase"/>
    <property type="match status" value="4"/>
</dbReference>
<dbReference type="PANTHER" id="PTHR14344">
    <property type="entry name" value="WD REPEAT PROTEIN"/>
    <property type="match status" value="1"/>
</dbReference>
<evidence type="ECO:0000256" key="6">
    <source>
        <dbReference type="ARBA" id="ARBA00038255"/>
    </source>
</evidence>
<dbReference type="EMBL" id="MU001851">
    <property type="protein sequence ID" value="KAF2795691.1"/>
    <property type="molecule type" value="Genomic_DNA"/>
</dbReference>
<evidence type="ECO:0000256" key="4">
    <source>
        <dbReference type="ARBA" id="ARBA00022694"/>
    </source>
</evidence>
<comment type="subcellular location">
    <subcellularLocation>
        <location evidence="1">Cytoplasm</location>
    </subcellularLocation>
</comment>
<feature type="repeat" description="WD" evidence="7">
    <location>
        <begin position="839"/>
        <end position="873"/>
    </location>
</feature>
<name>A0A6A6XH40_9PLEO</name>
<keyword evidence="3 7" id="KW-0853">WD repeat</keyword>
<sequence length="1191" mass="130158">MSLALHHECTRVPVTALASCGPLLLAAEGPFVRFYRSKDRDFTFLTTTRIFKAQSIHGLSVRSESPNHVAVVCWGGKLVRALELDLASLHSNTESFGSDVLKFSCTVQTTDWIFDLSWGPSHDSETSAGSVGVCAAVTAHNALLEFTIERQDETLESPPLAIALSELTSSTRSILYSAHLLWDSLDSILIAAGTAFGEIIFWSWARNPVAGPNARIHHVFLGHEGSIFGVQISKELELVSRNGRQRLLASCSDDRTIRIWDVSIASNSVDAAAVPDEDLDTQRTRHTGFSNAAFDEDSSGAACVAVGWGHTSRVWTVQFLDSQLSPSGYALLSTGEDATSRVWSIISKDPNSNSKAEAPLFNLLQVSTSAYHSGKNIWSVTVLGSSLETQQVVCGAADSKITARPLVYLLDSRNRSTEYSVEDIVSNTQGFPDALNPQEVALAHKSSRMAEFFRSYSFIDSSSFLLTTNSGKVYLGSIGLEPTISNSVSSSKFIDYVEELSGYSVCVGEISLGLGYVAGSRGGIYIYRKDLPDLKKIHNVNGKVGGMFADRETLMITLLGRKEAQLLHINSANVQEPIVSRTVTVVLSEFVTGLVITSMIYVTTTPNTKYIILGFRKGAVAIYSVLQTQDVNSSSSEPKVSLHQTLEHVHGKETVTSLKWTPSIPSQSTGHLISVGRDGCCAVHFINFSTHTFALVHHLVLPFGSNIEGLYYHYHRLIVYGFSSTKFVLYDMTNEETIMSVDAGGAHRSWAFQPQASEQGGGTLVWTRASSMHICTQHGPNHQVIRSGGHGREIKAVASSTLRGSNGTSKQLIATGAEDTDIKIFECTEDGDFVCRRTLRKHTTGIQHLQWSDDGEYLFSSGGCEEFYVWRVRLLPDSLGVGVVCESICEPESEHSDLRVTAFDVRKREDWERGFVIAMVFSDSTIRIYAYVSLPTPTHHLLYTGTYATSALTQCTFLSPTMLLTTGTSGHAVFWPFSSCLHPGPPNFTTRPNPPENLPWIHQTRIHQSTSKILTSLVLDRDTALTLLVSGGDDGSLSFVVAAVEKGVETRETNGVPNYLHKPVHSPVIVTRVHASAITACVAFTREERIFVVTSGNDQWVRVWEVVYNIASASAFELSPEVSLVSGSPNADSLEIRRLQKIKTNVADVSSMTLLASKQEQGDGNRNRGTTRVLICGVGMELIRLDWNASP</sequence>
<evidence type="ECO:0000313" key="9">
    <source>
        <dbReference type="Proteomes" id="UP000799757"/>
    </source>
</evidence>
<evidence type="ECO:0000256" key="1">
    <source>
        <dbReference type="ARBA" id="ARBA00004496"/>
    </source>
</evidence>
<dbReference type="AlphaFoldDB" id="A0A6A6XH40"/>
<organism evidence="8 9">
    <name type="scientific">Melanomma pulvis-pyrius CBS 109.77</name>
    <dbReference type="NCBI Taxonomy" id="1314802"/>
    <lineage>
        <taxon>Eukaryota</taxon>
        <taxon>Fungi</taxon>
        <taxon>Dikarya</taxon>
        <taxon>Ascomycota</taxon>
        <taxon>Pezizomycotina</taxon>
        <taxon>Dothideomycetes</taxon>
        <taxon>Pleosporomycetidae</taxon>
        <taxon>Pleosporales</taxon>
        <taxon>Melanommataceae</taxon>
        <taxon>Melanomma</taxon>
    </lineage>
</organism>
<evidence type="ECO:0000256" key="2">
    <source>
        <dbReference type="ARBA" id="ARBA00022490"/>
    </source>
</evidence>
<dbReference type="InterPro" id="IPR036322">
    <property type="entry name" value="WD40_repeat_dom_sf"/>
</dbReference>
<keyword evidence="9" id="KW-1185">Reference proteome</keyword>
<dbReference type="PROSITE" id="PS00678">
    <property type="entry name" value="WD_REPEATS_1"/>
    <property type="match status" value="1"/>
</dbReference>
<keyword evidence="2" id="KW-0963">Cytoplasm</keyword>
<dbReference type="InterPro" id="IPR001680">
    <property type="entry name" value="WD40_rpt"/>
</dbReference>
<evidence type="ECO:0000256" key="5">
    <source>
        <dbReference type="ARBA" id="ARBA00022737"/>
    </source>
</evidence>
<gene>
    <name evidence="8" type="ORF">K505DRAFT_373738</name>
</gene>
<keyword evidence="4" id="KW-0819">tRNA processing</keyword>
<proteinExistence type="inferred from homology"/>
<dbReference type="SUPFAM" id="SSF50978">
    <property type="entry name" value="WD40 repeat-like"/>
    <property type="match status" value="2"/>
</dbReference>
<accession>A0A6A6XH40</accession>
<dbReference type="OrthoDB" id="5594999at2759"/>
<evidence type="ECO:0000256" key="7">
    <source>
        <dbReference type="PROSITE-ProRule" id="PRU00221"/>
    </source>
</evidence>
<protein>
    <submittedName>
        <fullName evidence="8">WD40 repeat-like protein</fullName>
    </submittedName>
</protein>
<keyword evidence="5" id="KW-0677">Repeat</keyword>
<dbReference type="PANTHER" id="PTHR14344:SF3">
    <property type="entry name" value="WD REPEAT-CONTAINING PROTEIN 6"/>
    <property type="match status" value="1"/>
</dbReference>
<dbReference type="Pfam" id="PF00400">
    <property type="entry name" value="WD40"/>
    <property type="match status" value="3"/>
</dbReference>
<dbReference type="InterPro" id="IPR051973">
    <property type="entry name" value="tRNA_Anticodon_Mtase-Reg"/>
</dbReference>
<evidence type="ECO:0000313" key="8">
    <source>
        <dbReference type="EMBL" id="KAF2795691.1"/>
    </source>
</evidence>
<dbReference type="PROSITE" id="PS50082">
    <property type="entry name" value="WD_REPEATS_2"/>
    <property type="match status" value="2"/>
</dbReference>
<reference evidence="8" key="1">
    <citation type="journal article" date="2020" name="Stud. Mycol.">
        <title>101 Dothideomycetes genomes: a test case for predicting lifestyles and emergence of pathogens.</title>
        <authorList>
            <person name="Haridas S."/>
            <person name="Albert R."/>
            <person name="Binder M."/>
            <person name="Bloem J."/>
            <person name="Labutti K."/>
            <person name="Salamov A."/>
            <person name="Andreopoulos B."/>
            <person name="Baker S."/>
            <person name="Barry K."/>
            <person name="Bills G."/>
            <person name="Bluhm B."/>
            <person name="Cannon C."/>
            <person name="Castanera R."/>
            <person name="Culley D."/>
            <person name="Daum C."/>
            <person name="Ezra D."/>
            <person name="Gonzalez J."/>
            <person name="Henrissat B."/>
            <person name="Kuo A."/>
            <person name="Liang C."/>
            <person name="Lipzen A."/>
            <person name="Lutzoni F."/>
            <person name="Magnuson J."/>
            <person name="Mondo S."/>
            <person name="Nolan M."/>
            <person name="Ohm R."/>
            <person name="Pangilinan J."/>
            <person name="Park H.-J."/>
            <person name="Ramirez L."/>
            <person name="Alfaro M."/>
            <person name="Sun H."/>
            <person name="Tritt A."/>
            <person name="Yoshinaga Y."/>
            <person name="Zwiers L.-H."/>
            <person name="Turgeon B."/>
            <person name="Goodwin S."/>
            <person name="Spatafora J."/>
            <person name="Crous P."/>
            <person name="Grigoriev I."/>
        </authorList>
    </citation>
    <scope>NUCLEOTIDE SEQUENCE</scope>
    <source>
        <strain evidence="8">CBS 109.77</strain>
    </source>
</reference>
<dbReference type="GO" id="GO:0030488">
    <property type="term" value="P:tRNA methylation"/>
    <property type="evidence" value="ECO:0007669"/>
    <property type="project" value="TreeGrafter"/>
</dbReference>
<comment type="similarity">
    <text evidence="6">Belongs to the WD repeat WDR6 family.</text>
</comment>
<dbReference type="GO" id="GO:0005737">
    <property type="term" value="C:cytoplasm"/>
    <property type="evidence" value="ECO:0007669"/>
    <property type="project" value="UniProtKB-SubCell"/>
</dbReference>